<feature type="non-terminal residue" evidence="1">
    <location>
        <position position="1"/>
    </location>
</feature>
<evidence type="ECO:0000313" key="2">
    <source>
        <dbReference type="Proteomes" id="UP000886523"/>
    </source>
</evidence>
<keyword evidence="2" id="KW-1185">Reference proteome</keyword>
<comment type="caution">
    <text evidence="1">The sequence shown here is derived from an EMBL/GenBank/DDBJ whole genome shotgun (WGS) entry which is preliminary data.</text>
</comment>
<dbReference type="EMBL" id="MU128966">
    <property type="protein sequence ID" value="KAF9513971.1"/>
    <property type="molecule type" value="Genomic_DNA"/>
</dbReference>
<dbReference type="OrthoDB" id="3230070at2759"/>
<reference evidence="1" key="1">
    <citation type="journal article" date="2020" name="Nat. Commun.">
        <title>Large-scale genome sequencing of mycorrhizal fungi provides insights into the early evolution of symbiotic traits.</title>
        <authorList>
            <person name="Miyauchi S."/>
            <person name="Kiss E."/>
            <person name="Kuo A."/>
            <person name="Drula E."/>
            <person name="Kohler A."/>
            <person name="Sanchez-Garcia M."/>
            <person name="Morin E."/>
            <person name="Andreopoulos B."/>
            <person name="Barry K.W."/>
            <person name="Bonito G."/>
            <person name="Buee M."/>
            <person name="Carver A."/>
            <person name="Chen C."/>
            <person name="Cichocki N."/>
            <person name="Clum A."/>
            <person name="Culley D."/>
            <person name="Crous P.W."/>
            <person name="Fauchery L."/>
            <person name="Girlanda M."/>
            <person name="Hayes R.D."/>
            <person name="Keri Z."/>
            <person name="LaButti K."/>
            <person name="Lipzen A."/>
            <person name="Lombard V."/>
            <person name="Magnuson J."/>
            <person name="Maillard F."/>
            <person name="Murat C."/>
            <person name="Nolan M."/>
            <person name="Ohm R.A."/>
            <person name="Pangilinan J."/>
            <person name="Pereira M.F."/>
            <person name="Perotto S."/>
            <person name="Peter M."/>
            <person name="Pfister S."/>
            <person name="Riley R."/>
            <person name="Sitrit Y."/>
            <person name="Stielow J.B."/>
            <person name="Szollosi G."/>
            <person name="Zifcakova L."/>
            <person name="Stursova M."/>
            <person name="Spatafora J.W."/>
            <person name="Tedersoo L."/>
            <person name="Vaario L.M."/>
            <person name="Yamada A."/>
            <person name="Yan M."/>
            <person name="Wang P."/>
            <person name="Xu J."/>
            <person name="Bruns T."/>
            <person name="Baldrian P."/>
            <person name="Vilgalys R."/>
            <person name="Dunand C."/>
            <person name="Henrissat B."/>
            <person name="Grigoriev I.V."/>
            <person name="Hibbett D."/>
            <person name="Nagy L.G."/>
            <person name="Martin F.M."/>
        </authorList>
    </citation>
    <scope>NUCLEOTIDE SEQUENCE</scope>
    <source>
        <strain evidence="1">UP504</strain>
    </source>
</reference>
<proteinExistence type="predicted"/>
<gene>
    <name evidence="1" type="ORF">BS47DRAFT_1295570</name>
</gene>
<dbReference type="AlphaFoldDB" id="A0A9P6AXT0"/>
<evidence type="ECO:0000313" key="1">
    <source>
        <dbReference type="EMBL" id="KAF9513971.1"/>
    </source>
</evidence>
<dbReference type="Proteomes" id="UP000886523">
    <property type="component" value="Unassembled WGS sequence"/>
</dbReference>
<protein>
    <submittedName>
        <fullName evidence="1">Uncharacterized protein</fullName>
    </submittedName>
</protein>
<name>A0A9P6AXT0_9AGAM</name>
<organism evidence="1 2">
    <name type="scientific">Hydnum rufescens UP504</name>
    <dbReference type="NCBI Taxonomy" id="1448309"/>
    <lineage>
        <taxon>Eukaryota</taxon>
        <taxon>Fungi</taxon>
        <taxon>Dikarya</taxon>
        <taxon>Basidiomycota</taxon>
        <taxon>Agaricomycotina</taxon>
        <taxon>Agaricomycetes</taxon>
        <taxon>Cantharellales</taxon>
        <taxon>Hydnaceae</taxon>
        <taxon>Hydnum</taxon>
    </lineage>
</organism>
<sequence length="72" mass="7977">TCHVHIGSHYATFFPEEDIRCSCSEILQTCEHILQSCILYEEHCPLLGDTDQDCNTGTLLGLSEGNVCLATF</sequence>
<accession>A0A9P6AXT0</accession>